<organism evidence="2 3">
    <name type="scientific">Dyadobacter chenhuakuii</name>
    <dbReference type="NCBI Taxonomy" id="2909339"/>
    <lineage>
        <taxon>Bacteria</taxon>
        <taxon>Pseudomonadati</taxon>
        <taxon>Bacteroidota</taxon>
        <taxon>Cytophagia</taxon>
        <taxon>Cytophagales</taxon>
        <taxon>Spirosomataceae</taxon>
        <taxon>Dyadobacter</taxon>
    </lineage>
</organism>
<evidence type="ECO:0000256" key="1">
    <source>
        <dbReference type="SAM" id="Phobius"/>
    </source>
</evidence>
<feature type="transmembrane region" description="Helical" evidence="1">
    <location>
        <begin position="327"/>
        <end position="346"/>
    </location>
</feature>
<proteinExistence type="predicted"/>
<feature type="transmembrane region" description="Helical" evidence="1">
    <location>
        <begin position="353"/>
        <end position="371"/>
    </location>
</feature>
<gene>
    <name evidence="2" type="ORF">NFI80_08490</name>
</gene>
<keyword evidence="1" id="KW-1133">Transmembrane helix</keyword>
<feature type="transmembrane region" description="Helical" evidence="1">
    <location>
        <begin position="271"/>
        <end position="295"/>
    </location>
</feature>
<dbReference type="EMBL" id="CP098805">
    <property type="protein sequence ID" value="USJ32773.1"/>
    <property type="molecule type" value="Genomic_DNA"/>
</dbReference>
<keyword evidence="3" id="KW-1185">Reference proteome</keyword>
<feature type="transmembrane region" description="Helical" evidence="1">
    <location>
        <begin position="134"/>
        <end position="154"/>
    </location>
</feature>
<evidence type="ECO:0000313" key="3">
    <source>
        <dbReference type="Proteomes" id="UP001055420"/>
    </source>
</evidence>
<dbReference type="Proteomes" id="UP001055420">
    <property type="component" value="Chromosome"/>
</dbReference>
<keyword evidence="1" id="KW-0472">Membrane</keyword>
<feature type="transmembrane region" description="Helical" evidence="1">
    <location>
        <begin position="229"/>
        <end position="251"/>
    </location>
</feature>
<name>A0ABY4XQT4_9BACT</name>
<reference evidence="2" key="1">
    <citation type="submission" date="2022-06" db="EMBL/GenBank/DDBJ databases">
        <title>Novel species in genus Dyadobacter.</title>
        <authorList>
            <person name="Ma C."/>
        </authorList>
    </citation>
    <scope>NUCLEOTIDE SEQUENCE</scope>
    <source>
        <strain evidence="2">CY22</strain>
    </source>
</reference>
<accession>A0ABY4XQT4</accession>
<evidence type="ECO:0008006" key="4">
    <source>
        <dbReference type="Google" id="ProtNLM"/>
    </source>
</evidence>
<evidence type="ECO:0000313" key="2">
    <source>
        <dbReference type="EMBL" id="USJ32773.1"/>
    </source>
</evidence>
<feature type="transmembrane region" description="Helical" evidence="1">
    <location>
        <begin position="103"/>
        <end position="122"/>
    </location>
</feature>
<feature type="transmembrane region" description="Helical" evidence="1">
    <location>
        <begin position="21"/>
        <end position="41"/>
    </location>
</feature>
<sequence length="393" mass="45014">MHLTTPAISMVSGRRSSLRNTYKIVCVLWLLIIATTFPKYLEILTDPAPSTTYAYYFEKIKHPFSVIKSVNEKDHASKLAFRLTVPLLAKGFGIAADGTGKDIVWLYIFQSLLLYPFLVMLAELVFRFTDELQGWIFVFACSFTYLCKAFFWDYDFWFDGYAYFFMLAGLYCRNPYLVFVMLNLACWTDERAVIALPGILLFHLLQEAGFEIPNKLGDLFKHIRSLRPIATLAAGIVYIVIRLFVSGYLSLSTPYGQEAGVSLVLIPYQLAHRLIGVFLTFEGLWIMVCFTIYFLIKAKKTIAFVIIFLLLSQIIVAYSVFDITRSLTYSFPLIIVCFVIFTKYNFGENINSLTIASALCLFTPTQFLIFFPRQIPMTVFSCHELLTILRSTL</sequence>
<dbReference type="RefSeq" id="WP_235163434.1">
    <property type="nucleotide sequence ID" value="NZ_CP098805.1"/>
</dbReference>
<feature type="transmembrane region" description="Helical" evidence="1">
    <location>
        <begin position="302"/>
        <end position="321"/>
    </location>
</feature>
<feature type="transmembrane region" description="Helical" evidence="1">
    <location>
        <begin position="160"/>
        <end position="182"/>
    </location>
</feature>
<keyword evidence="1" id="KW-0812">Transmembrane</keyword>
<protein>
    <recommendedName>
        <fullName evidence="4">EpsG-like glucosyltransferase</fullName>
    </recommendedName>
</protein>